<dbReference type="AlphaFoldDB" id="A0A8C9LNC9"/>
<organism evidence="1 2">
    <name type="scientific">Piliocolobus tephrosceles</name>
    <name type="common">Ugandan red Colobus</name>
    <dbReference type="NCBI Taxonomy" id="591936"/>
    <lineage>
        <taxon>Eukaryota</taxon>
        <taxon>Metazoa</taxon>
        <taxon>Chordata</taxon>
        <taxon>Craniata</taxon>
        <taxon>Vertebrata</taxon>
        <taxon>Euteleostomi</taxon>
        <taxon>Mammalia</taxon>
        <taxon>Eutheria</taxon>
        <taxon>Euarchontoglires</taxon>
        <taxon>Primates</taxon>
        <taxon>Haplorrhini</taxon>
        <taxon>Catarrhini</taxon>
        <taxon>Cercopithecidae</taxon>
        <taxon>Colobinae</taxon>
        <taxon>Piliocolobus</taxon>
    </lineage>
</organism>
<evidence type="ECO:0000313" key="2">
    <source>
        <dbReference type="Proteomes" id="UP000694416"/>
    </source>
</evidence>
<keyword evidence="2" id="KW-1185">Reference proteome</keyword>
<proteinExistence type="predicted"/>
<name>A0A8C9LNC9_9PRIM</name>
<reference evidence="1" key="1">
    <citation type="submission" date="2025-08" db="UniProtKB">
        <authorList>
            <consortium name="Ensembl"/>
        </authorList>
    </citation>
    <scope>IDENTIFICATION</scope>
</reference>
<sequence>MEHIGYFDNLKADSRNITNSMTFATKSSNQNFIVFLNKVQATVVGYKGCDLLAILDQLDPDTLPNGRIWLFGFNSYFFQDDSFCMRSTSKRVGLQGCAQMGFLVLFIMPLLVSSVTAELPSSTKSTTLAHPVGATGLSESWRFSFCFKKQNLYAVTLNLFPLSLFEGRSNQDIFSRAFWGPGTNLKQVAYVTNLCVVSQGC</sequence>
<accession>A0A8C9LNC9</accession>
<dbReference type="Proteomes" id="UP000694416">
    <property type="component" value="Unplaced"/>
</dbReference>
<reference evidence="1" key="2">
    <citation type="submission" date="2025-09" db="UniProtKB">
        <authorList>
            <consortium name="Ensembl"/>
        </authorList>
    </citation>
    <scope>IDENTIFICATION</scope>
</reference>
<evidence type="ECO:0000313" key="1">
    <source>
        <dbReference type="Ensembl" id="ENSPTEP00000016288.1"/>
    </source>
</evidence>
<dbReference type="Ensembl" id="ENSPTET00000024189.1">
    <property type="protein sequence ID" value="ENSPTEP00000016288.1"/>
    <property type="gene ID" value="ENSPTEG00000017919.1"/>
</dbReference>
<protein>
    <submittedName>
        <fullName evidence="1">Uncharacterized protein</fullName>
    </submittedName>
</protein>